<keyword evidence="2" id="KW-1185">Reference proteome</keyword>
<gene>
    <name evidence="1" type="ORF">KSB_09870</name>
</gene>
<evidence type="ECO:0000313" key="2">
    <source>
        <dbReference type="Proteomes" id="UP000654345"/>
    </source>
</evidence>
<organism evidence="1 2">
    <name type="scientific">Ktedonobacter robiniae</name>
    <dbReference type="NCBI Taxonomy" id="2778365"/>
    <lineage>
        <taxon>Bacteria</taxon>
        <taxon>Bacillati</taxon>
        <taxon>Chloroflexota</taxon>
        <taxon>Ktedonobacteria</taxon>
        <taxon>Ktedonobacterales</taxon>
        <taxon>Ktedonobacteraceae</taxon>
        <taxon>Ktedonobacter</taxon>
    </lineage>
</organism>
<sequence length="142" mass="15981">MADPPQRQKQSQQQAIKSSLLFDPASFDLPPTTFAILKRRFYAHTFGVSNHALLTRFLIGKQKPRLFAPILPACTDKRIDRFVLPHPGSAIPLLPHFMYEGIQTAPGTPLVFHLALTRVFFADAQEIMPMPSATNPHERFTS</sequence>
<evidence type="ECO:0000313" key="1">
    <source>
        <dbReference type="EMBL" id="GHO52512.1"/>
    </source>
</evidence>
<name>A0ABQ3UJC6_9CHLR</name>
<dbReference type="EMBL" id="BNJG01000001">
    <property type="protein sequence ID" value="GHO52512.1"/>
    <property type="molecule type" value="Genomic_DNA"/>
</dbReference>
<dbReference type="Proteomes" id="UP000654345">
    <property type="component" value="Unassembled WGS sequence"/>
</dbReference>
<comment type="caution">
    <text evidence="1">The sequence shown here is derived from an EMBL/GenBank/DDBJ whole genome shotgun (WGS) entry which is preliminary data.</text>
</comment>
<reference evidence="1 2" key="1">
    <citation type="journal article" date="2021" name="Int. J. Syst. Evol. Microbiol.">
        <title>Reticulibacter mediterranei gen. nov., sp. nov., within the new family Reticulibacteraceae fam. nov., and Ktedonospora formicarum gen. nov., sp. nov., Ktedonobacter robiniae sp. nov., Dictyobacter formicarum sp. nov. and Dictyobacter arantiisoli sp. nov., belonging to the class Ktedonobacteria.</title>
        <authorList>
            <person name="Yabe S."/>
            <person name="Zheng Y."/>
            <person name="Wang C.M."/>
            <person name="Sakai Y."/>
            <person name="Abe K."/>
            <person name="Yokota A."/>
            <person name="Donadio S."/>
            <person name="Cavaletti L."/>
            <person name="Monciardini P."/>
        </authorList>
    </citation>
    <scope>NUCLEOTIDE SEQUENCE [LARGE SCALE GENOMIC DNA]</scope>
    <source>
        <strain evidence="1 2">SOSP1-30</strain>
    </source>
</reference>
<accession>A0ABQ3UJC6</accession>
<protein>
    <submittedName>
        <fullName evidence="1">Uncharacterized protein</fullName>
    </submittedName>
</protein>
<proteinExistence type="predicted"/>